<gene>
    <name evidence="2" type="ORF">rCG_51536</name>
</gene>
<proteinExistence type="predicted"/>
<evidence type="ECO:0000313" key="2">
    <source>
        <dbReference type="EMBL" id="EDL92754.1"/>
    </source>
</evidence>
<dbReference type="Proteomes" id="UP000234681">
    <property type="component" value="Chromosome 19"/>
</dbReference>
<name>A6IZS6_RAT</name>
<dbReference type="AlphaFoldDB" id="A6IZS6"/>
<evidence type="ECO:0000256" key="1">
    <source>
        <dbReference type="SAM" id="MobiDB-lite"/>
    </source>
</evidence>
<evidence type="ECO:0000313" key="3">
    <source>
        <dbReference type="Proteomes" id="UP000234681"/>
    </source>
</evidence>
<reference evidence="3" key="1">
    <citation type="submission" date="2005-09" db="EMBL/GenBank/DDBJ databases">
        <authorList>
            <person name="Mural R.J."/>
            <person name="Li P.W."/>
            <person name="Adams M.D."/>
            <person name="Amanatides P.G."/>
            <person name="Baden-Tillson H."/>
            <person name="Barnstead M."/>
            <person name="Chin S.H."/>
            <person name="Dew I."/>
            <person name="Evans C.A."/>
            <person name="Ferriera S."/>
            <person name="Flanigan M."/>
            <person name="Fosler C."/>
            <person name="Glodek A."/>
            <person name="Gu Z."/>
            <person name="Holt R.A."/>
            <person name="Jennings D."/>
            <person name="Kraft C.L."/>
            <person name="Lu F."/>
            <person name="Nguyen T."/>
            <person name="Nusskern D.R."/>
            <person name="Pfannkoch C.M."/>
            <person name="Sitter C."/>
            <person name="Sutton G.G."/>
            <person name="Venter J.C."/>
            <person name="Wang Z."/>
            <person name="Woodage T."/>
            <person name="Zheng X.H."/>
            <person name="Zhong F."/>
        </authorList>
    </citation>
    <scope>NUCLEOTIDE SEQUENCE [LARGE SCALE GENOMIC DNA]</scope>
    <source>
        <strain>BN</strain>
        <strain evidence="3">Sprague-Dawley</strain>
    </source>
</reference>
<dbReference type="EMBL" id="CH473972">
    <property type="protein sequence ID" value="EDL92754.1"/>
    <property type="molecule type" value="Genomic_DNA"/>
</dbReference>
<sequence length="86" mass="9593">MTAMFRPCLTCLTHPGRTRPALCRATMSIQLQNELQALLFCCYIPVSSIRNSDKNSLPAAHRHCPRQQRVTDSGKQARGCPRGPAR</sequence>
<accession>A6IZS6</accession>
<organism evidence="2 3">
    <name type="scientific">Rattus norvegicus</name>
    <name type="common">Rat</name>
    <dbReference type="NCBI Taxonomy" id="10116"/>
    <lineage>
        <taxon>Eukaryota</taxon>
        <taxon>Metazoa</taxon>
        <taxon>Chordata</taxon>
        <taxon>Craniata</taxon>
        <taxon>Vertebrata</taxon>
        <taxon>Euteleostomi</taxon>
        <taxon>Mammalia</taxon>
        <taxon>Eutheria</taxon>
        <taxon>Euarchontoglires</taxon>
        <taxon>Glires</taxon>
        <taxon>Rodentia</taxon>
        <taxon>Myomorpha</taxon>
        <taxon>Muroidea</taxon>
        <taxon>Muridae</taxon>
        <taxon>Murinae</taxon>
        <taxon>Rattus</taxon>
    </lineage>
</organism>
<protein>
    <submittedName>
        <fullName evidence="2">RCG51536</fullName>
    </submittedName>
</protein>
<feature type="region of interest" description="Disordered" evidence="1">
    <location>
        <begin position="51"/>
        <end position="86"/>
    </location>
</feature>